<dbReference type="AlphaFoldDB" id="A0AAU9ALH9"/>
<dbReference type="Gene3D" id="1.10.10.60">
    <property type="entry name" value="Homeodomain-like"/>
    <property type="match status" value="1"/>
</dbReference>
<dbReference type="GO" id="GO:0043565">
    <property type="term" value="F:sequence-specific DNA binding"/>
    <property type="evidence" value="ECO:0007669"/>
    <property type="project" value="InterPro"/>
</dbReference>
<accession>A0AAU9ALH9</accession>
<dbReference type="Proteomes" id="UP000218824">
    <property type="component" value="Chromosome"/>
</dbReference>
<dbReference type="Pfam" id="PF12833">
    <property type="entry name" value="HTH_18"/>
    <property type="match status" value="1"/>
</dbReference>
<protein>
    <submittedName>
        <fullName evidence="5">AraC family transcriptional regulator</fullName>
    </submittedName>
</protein>
<keyword evidence="1" id="KW-0805">Transcription regulation</keyword>
<evidence type="ECO:0000256" key="3">
    <source>
        <dbReference type="ARBA" id="ARBA00023163"/>
    </source>
</evidence>
<dbReference type="SUPFAM" id="SSF52317">
    <property type="entry name" value="Class I glutamine amidotransferase-like"/>
    <property type="match status" value="1"/>
</dbReference>
<proteinExistence type="predicted"/>
<dbReference type="CDD" id="cd03137">
    <property type="entry name" value="GATase1_AraC_1"/>
    <property type="match status" value="1"/>
</dbReference>
<dbReference type="PROSITE" id="PS00041">
    <property type="entry name" value="HTH_ARAC_FAMILY_1"/>
    <property type="match status" value="1"/>
</dbReference>
<dbReference type="InterPro" id="IPR052158">
    <property type="entry name" value="INH-QAR"/>
</dbReference>
<dbReference type="Gene3D" id="3.40.50.880">
    <property type="match status" value="1"/>
</dbReference>
<keyword evidence="2" id="KW-0238">DNA-binding</keyword>
<dbReference type="InterPro" id="IPR018060">
    <property type="entry name" value="HTH_AraC"/>
</dbReference>
<organism evidence="5 6">
    <name type="scientific">Lysobacter enzymogenes</name>
    <dbReference type="NCBI Taxonomy" id="69"/>
    <lineage>
        <taxon>Bacteria</taxon>
        <taxon>Pseudomonadati</taxon>
        <taxon>Pseudomonadota</taxon>
        <taxon>Gammaproteobacteria</taxon>
        <taxon>Lysobacterales</taxon>
        <taxon>Lysobacteraceae</taxon>
        <taxon>Lysobacter</taxon>
    </lineage>
</organism>
<keyword evidence="3" id="KW-0804">Transcription</keyword>
<dbReference type="SUPFAM" id="SSF46689">
    <property type="entry name" value="Homeodomain-like"/>
    <property type="match status" value="2"/>
</dbReference>
<evidence type="ECO:0000259" key="4">
    <source>
        <dbReference type="PROSITE" id="PS01124"/>
    </source>
</evidence>
<dbReference type="EMBL" id="AP014940">
    <property type="protein sequence ID" value="BAV99254.1"/>
    <property type="molecule type" value="Genomic_DNA"/>
</dbReference>
<name>A0AAU9ALH9_LYSEN</name>
<evidence type="ECO:0000313" key="6">
    <source>
        <dbReference type="Proteomes" id="UP000218824"/>
    </source>
</evidence>
<dbReference type="PANTHER" id="PTHR43130">
    <property type="entry name" value="ARAC-FAMILY TRANSCRIPTIONAL REGULATOR"/>
    <property type="match status" value="1"/>
</dbReference>
<evidence type="ECO:0000256" key="1">
    <source>
        <dbReference type="ARBA" id="ARBA00023015"/>
    </source>
</evidence>
<dbReference type="PANTHER" id="PTHR43130:SF3">
    <property type="entry name" value="HTH-TYPE TRANSCRIPTIONAL REGULATOR RV1931C"/>
    <property type="match status" value="1"/>
</dbReference>
<dbReference type="Pfam" id="PF01965">
    <property type="entry name" value="DJ-1_PfpI"/>
    <property type="match status" value="1"/>
</dbReference>
<evidence type="ECO:0000256" key="2">
    <source>
        <dbReference type="ARBA" id="ARBA00023125"/>
    </source>
</evidence>
<dbReference type="InterPro" id="IPR002818">
    <property type="entry name" value="DJ-1/PfpI"/>
</dbReference>
<gene>
    <name evidence="5" type="primary">bdpA</name>
    <name evidence="5" type="ORF">LEN_3767</name>
</gene>
<dbReference type="KEGG" id="lem:LEN_3767"/>
<dbReference type="InterPro" id="IPR018062">
    <property type="entry name" value="HTH_AraC-typ_CS"/>
</dbReference>
<feature type="domain" description="HTH araC/xylS-type" evidence="4">
    <location>
        <begin position="256"/>
        <end position="354"/>
    </location>
</feature>
<dbReference type="InterPro" id="IPR009057">
    <property type="entry name" value="Homeodomain-like_sf"/>
</dbReference>
<dbReference type="SMART" id="SM00342">
    <property type="entry name" value="HTH_ARAC"/>
    <property type="match status" value="1"/>
</dbReference>
<dbReference type="PROSITE" id="PS01124">
    <property type="entry name" value="HTH_ARAC_FAMILY_2"/>
    <property type="match status" value="1"/>
</dbReference>
<dbReference type="GO" id="GO:0003700">
    <property type="term" value="F:DNA-binding transcription factor activity"/>
    <property type="evidence" value="ECO:0007669"/>
    <property type="project" value="InterPro"/>
</dbReference>
<reference evidence="5 6" key="1">
    <citation type="journal article" date="2017" name="DNA Res.">
        <title>Complete genome sequence and expression profile of the commercial lytic enzyme producer Lysobacter enzymogenes M497-1.</title>
        <authorList>
            <person name="Takami H."/>
            <person name="Toyoda A."/>
            <person name="Uchiyama I."/>
            <person name="Itoh T."/>
            <person name="Takaki Y."/>
            <person name="Arai W."/>
            <person name="Nishi S."/>
            <person name="Kawai M."/>
            <person name="Shinya K."/>
            <person name="Ikeda H."/>
        </authorList>
    </citation>
    <scope>NUCLEOTIDE SEQUENCE [LARGE SCALE GENOMIC DNA]</scope>
    <source>
        <strain evidence="5 6">M497-1</strain>
    </source>
</reference>
<dbReference type="InterPro" id="IPR029062">
    <property type="entry name" value="Class_I_gatase-like"/>
</dbReference>
<sequence length="362" mass="39617">MAELREWGRQPLFARVGAGDTGPNDNRRQDRAMYNRAMNAESPLSRVAVVAFDRISAFHLSVPCLVFERREDPALPPFELRVCAAEPGPLRARAGFGLSADHGLKSLAWADTVIVPSWRDGNERPPEPLLRALVRAHERGARVVGLCLGAYALAEAGLLDGRRATTHWMWSEHFAARYPRVQLQRDVLYVDDGRITTSAGTAAALDCCLHLVRGAYGADAANRLARRLVVAPHRQGGQAQYIEQPLAATARDDRLGEVLAWALAHLDLPHSLDALAQRALMSRRTFTRRFRDATGTTVGEWLAGQRLARAQRLLETSDRGLDAIAADTGFGSAASLRQHFAARLGISPSAYRRGFRGVPPGA</sequence>
<evidence type="ECO:0000313" key="5">
    <source>
        <dbReference type="EMBL" id="BAV99254.1"/>
    </source>
</evidence>